<organism evidence="3 4">
    <name type="scientific">Lentinula raphanica</name>
    <dbReference type="NCBI Taxonomy" id="153919"/>
    <lineage>
        <taxon>Eukaryota</taxon>
        <taxon>Fungi</taxon>
        <taxon>Dikarya</taxon>
        <taxon>Basidiomycota</taxon>
        <taxon>Agaricomycotina</taxon>
        <taxon>Agaricomycetes</taxon>
        <taxon>Agaricomycetidae</taxon>
        <taxon>Agaricales</taxon>
        <taxon>Marasmiineae</taxon>
        <taxon>Omphalotaceae</taxon>
        <taxon>Lentinula</taxon>
    </lineage>
</organism>
<evidence type="ECO:0000313" key="4">
    <source>
        <dbReference type="Proteomes" id="UP001163846"/>
    </source>
</evidence>
<dbReference type="InterPro" id="IPR046496">
    <property type="entry name" value="DUF6589"/>
</dbReference>
<dbReference type="Proteomes" id="UP001163846">
    <property type="component" value="Unassembled WGS sequence"/>
</dbReference>
<dbReference type="EMBL" id="MU806230">
    <property type="protein sequence ID" value="KAJ3837667.1"/>
    <property type="molecule type" value="Genomic_DNA"/>
</dbReference>
<protein>
    <recommendedName>
        <fullName evidence="2">DUF6589 domain-containing protein</fullName>
    </recommendedName>
</protein>
<proteinExistence type="predicted"/>
<feature type="compositionally biased region" description="Polar residues" evidence="1">
    <location>
        <begin position="1"/>
        <end position="13"/>
    </location>
</feature>
<sequence length="638" mass="72564">MSFYSFQLNTSDSRNAEPLSRSFGPVSPSSFYRTPQPQNKTNRVANSTSPSRPILATTQSTSAIPSSPASPQLKRRKENKGFTVYTSDRPSVPKKRKLKLSPLQKLESILRHIQSLDWSYSDYLFYSSEWRHFTWGNAHSTAVEKFLSGRCNHHPGEIIRNWYSSPDGRLGDADLLSSHMWSTSEPKYYEIKHIRACLTSFAAQICIQHAVHQAKVAVRPESGLHVRLSVKGSSGSTKSPVHTEWADIGADTTSRVGDIFRNFEPFLYDFLSCVASGNTEINEIITRKTRPINTVVTHSIAALNFSLNRRTNWLPVARGILYFSTSAPVDLFAYESRTGTMPAYSTIYGILRELGNEEGLATRAAGTDPNLWGKIFFDNTQRHLRQRDMRAGRENKMSVGIAATFVEYAEGTFPPDVHDINDKKARIARNERTHIDVNFFMDLINDKHLETVGMIQWLDSLVTQIPELAFLKPHITSLYETKGAIDRLPPRASKIHCLSTVGKNENVTDELYSSILDFFTQIGQTAGSYSSRVWPVGGDGLSYQRLLELQRYMQYEENELLNLGLLEPQLEWWHTMWQDLNRLYETHWGEPLSQDPSTFGHSSRKIGREDPSNLKKIDYYPGIQLAYLVLDTRMLDCW</sequence>
<feature type="compositionally biased region" description="Polar residues" evidence="1">
    <location>
        <begin position="27"/>
        <end position="51"/>
    </location>
</feature>
<feature type="non-terminal residue" evidence="3">
    <location>
        <position position="1"/>
    </location>
</feature>
<feature type="compositionally biased region" description="Low complexity" evidence="1">
    <location>
        <begin position="56"/>
        <end position="72"/>
    </location>
</feature>
<gene>
    <name evidence="3" type="ORF">F5878DRAFT_642577</name>
</gene>
<evidence type="ECO:0000259" key="2">
    <source>
        <dbReference type="Pfam" id="PF20231"/>
    </source>
</evidence>
<accession>A0AA38P7C0</accession>
<dbReference type="Pfam" id="PF20231">
    <property type="entry name" value="DUF6589"/>
    <property type="match status" value="1"/>
</dbReference>
<feature type="domain" description="DUF6589" evidence="2">
    <location>
        <begin position="431"/>
        <end position="638"/>
    </location>
</feature>
<name>A0AA38P7C0_9AGAR</name>
<reference evidence="3" key="1">
    <citation type="submission" date="2022-08" db="EMBL/GenBank/DDBJ databases">
        <authorList>
            <consortium name="DOE Joint Genome Institute"/>
            <person name="Min B."/>
            <person name="Riley R."/>
            <person name="Sierra-Patev S."/>
            <person name="Naranjo-Ortiz M."/>
            <person name="Looney B."/>
            <person name="Konkel Z."/>
            <person name="Slot J.C."/>
            <person name="Sakamoto Y."/>
            <person name="Steenwyk J.L."/>
            <person name="Rokas A."/>
            <person name="Carro J."/>
            <person name="Camarero S."/>
            <person name="Ferreira P."/>
            <person name="Molpeceres G."/>
            <person name="Ruiz-Duenas F.J."/>
            <person name="Serrano A."/>
            <person name="Henrissat B."/>
            <person name="Drula E."/>
            <person name="Hughes K.W."/>
            <person name="Mata J.L."/>
            <person name="Ishikawa N.K."/>
            <person name="Vargas-Isla R."/>
            <person name="Ushijima S."/>
            <person name="Smith C.A."/>
            <person name="Ahrendt S."/>
            <person name="Andreopoulos W."/>
            <person name="He G."/>
            <person name="Labutti K."/>
            <person name="Lipzen A."/>
            <person name="Ng V."/>
            <person name="Sandor L."/>
            <person name="Barry K."/>
            <person name="Martinez A.T."/>
            <person name="Xiao Y."/>
            <person name="Gibbons J.G."/>
            <person name="Terashima K."/>
            <person name="Hibbett D.S."/>
            <person name="Grigoriev I.V."/>
        </authorList>
    </citation>
    <scope>NUCLEOTIDE SEQUENCE</scope>
    <source>
        <strain evidence="3">TFB9207</strain>
    </source>
</reference>
<feature type="region of interest" description="Disordered" evidence="1">
    <location>
        <begin position="1"/>
        <end position="90"/>
    </location>
</feature>
<evidence type="ECO:0000313" key="3">
    <source>
        <dbReference type="EMBL" id="KAJ3837667.1"/>
    </source>
</evidence>
<dbReference type="AlphaFoldDB" id="A0AA38P7C0"/>
<keyword evidence="4" id="KW-1185">Reference proteome</keyword>
<evidence type="ECO:0000256" key="1">
    <source>
        <dbReference type="SAM" id="MobiDB-lite"/>
    </source>
</evidence>
<comment type="caution">
    <text evidence="3">The sequence shown here is derived from an EMBL/GenBank/DDBJ whole genome shotgun (WGS) entry which is preliminary data.</text>
</comment>